<feature type="region of interest" description="Disordered" evidence="1">
    <location>
        <begin position="68"/>
        <end position="101"/>
    </location>
</feature>
<evidence type="ECO:0000313" key="3">
    <source>
        <dbReference type="Proteomes" id="UP000258309"/>
    </source>
</evidence>
<evidence type="ECO:0000256" key="1">
    <source>
        <dbReference type="SAM" id="MobiDB-lite"/>
    </source>
</evidence>
<proteinExistence type="predicted"/>
<accession>A0A3E2HER6</accession>
<feature type="non-terminal residue" evidence="2">
    <location>
        <position position="1"/>
    </location>
</feature>
<evidence type="ECO:0000313" key="2">
    <source>
        <dbReference type="EMBL" id="RFU31906.1"/>
    </source>
</evidence>
<dbReference type="AlphaFoldDB" id="A0A3E2HER6"/>
<keyword evidence="3" id="KW-1185">Reference proteome</keyword>
<organism evidence="2 3">
    <name type="scientific">Scytalidium lignicola</name>
    <name type="common">Hyphomycete</name>
    <dbReference type="NCBI Taxonomy" id="5539"/>
    <lineage>
        <taxon>Eukaryota</taxon>
        <taxon>Fungi</taxon>
        <taxon>Dikarya</taxon>
        <taxon>Ascomycota</taxon>
        <taxon>Pezizomycotina</taxon>
        <taxon>Leotiomycetes</taxon>
        <taxon>Leotiomycetes incertae sedis</taxon>
        <taxon>Scytalidium</taxon>
    </lineage>
</organism>
<comment type="caution">
    <text evidence="2">The sequence shown here is derived from an EMBL/GenBank/DDBJ whole genome shotgun (WGS) entry which is preliminary data.</text>
</comment>
<dbReference type="EMBL" id="NCSJ02000065">
    <property type="protein sequence ID" value="RFU31906.1"/>
    <property type="molecule type" value="Genomic_DNA"/>
</dbReference>
<feature type="compositionally biased region" description="Basic and acidic residues" evidence="1">
    <location>
        <begin position="69"/>
        <end position="86"/>
    </location>
</feature>
<protein>
    <submittedName>
        <fullName evidence="2">Uncharacterized protein</fullName>
    </submittedName>
</protein>
<dbReference type="Proteomes" id="UP000258309">
    <property type="component" value="Unassembled WGS sequence"/>
</dbReference>
<reference evidence="2 3" key="1">
    <citation type="submission" date="2018-05" db="EMBL/GenBank/DDBJ databases">
        <title>Draft genome sequence of Scytalidium lignicola DSM 105466, a ubiquitous saprotrophic fungus.</title>
        <authorList>
            <person name="Buettner E."/>
            <person name="Gebauer A.M."/>
            <person name="Hofrichter M."/>
            <person name="Liers C."/>
            <person name="Kellner H."/>
        </authorList>
    </citation>
    <scope>NUCLEOTIDE SEQUENCE [LARGE SCALE GENOMIC DNA]</scope>
    <source>
        <strain evidence="2 3">DSM 105466</strain>
    </source>
</reference>
<sequence>MQLQLPELRPAVLGWNTAVELKAACACVLDRGQDKVVEDGGSRAVDKALRHRLRVELTTVQSSAAAELVRGEEATEARNRRGERQKALGRGNEGGAPVIGQHSPWGSVVEIKVLFNWHDW</sequence>
<gene>
    <name evidence="2" type="ORF">B7463_g4416</name>
</gene>
<feature type="non-terminal residue" evidence="2">
    <location>
        <position position="120"/>
    </location>
</feature>
<name>A0A3E2HER6_SCYLI</name>